<comment type="similarity">
    <text evidence="8">Belongs to the MntP (TC 9.B.29) family.</text>
</comment>
<reference evidence="9 10" key="1">
    <citation type="submission" date="2020-02" db="EMBL/GenBank/DDBJ databases">
        <title>Complete genome sequence of the novel Campylobacter species Candidatus Campylobacter infans.</title>
        <authorList>
            <person name="Duim B."/>
            <person name="Zomer A."/>
            <person name="van der Graaf L."/>
            <person name="Wagenaar J."/>
        </authorList>
    </citation>
    <scope>NUCLEOTIDE SEQUENCE [LARGE SCALE GENOMIC DNA]</scope>
    <source>
        <strain evidence="9 10">19S00001</strain>
    </source>
</reference>
<evidence type="ECO:0000256" key="3">
    <source>
        <dbReference type="ARBA" id="ARBA00022692"/>
    </source>
</evidence>
<evidence type="ECO:0000256" key="5">
    <source>
        <dbReference type="ARBA" id="ARBA00023065"/>
    </source>
</evidence>
<protein>
    <recommendedName>
        <fullName evidence="8">Putative manganese efflux pump MntP</fullName>
    </recommendedName>
</protein>
<evidence type="ECO:0000256" key="7">
    <source>
        <dbReference type="ARBA" id="ARBA00023211"/>
    </source>
</evidence>
<keyword evidence="3 8" id="KW-0812">Transmembrane</keyword>
<proteinExistence type="inferred from homology"/>
<dbReference type="InterPro" id="IPR022929">
    <property type="entry name" value="Put_MntP"/>
</dbReference>
<keyword evidence="1 8" id="KW-0813">Transport</keyword>
<keyword evidence="5 8" id="KW-0406">Ion transport</keyword>
<comment type="subcellular location">
    <subcellularLocation>
        <location evidence="8">Cell membrane</location>
        <topology evidence="8">Multi-pass membrane protein</topology>
    </subcellularLocation>
</comment>
<dbReference type="Pfam" id="PF02659">
    <property type="entry name" value="Mntp"/>
    <property type="match status" value="1"/>
</dbReference>
<dbReference type="EMBL" id="CP049075">
    <property type="protein sequence ID" value="QLI04971.1"/>
    <property type="molecule type" value="Genomic_DNA"/>
</dbReference>
<keyword evidence="6 8" id="KW-0472">Membrane</keyword>
<evidence type="ECO:0000256" key="4">
    <source>
        <dbReference type="ARBA" id="ARBA00022989"/>
    </source>
</evidence>
<dbReference type="PANTHER" id="PTHR35529">
    <property type="entry name" value="MANGANESE EFFLUX PUMP MNTP-RELATED"/>
    <property type="match status" value="1"/>
</dbReference>
<feature type="transmembrane region" description="Helical" evidence="8">
    <location>
        <begin position="6"/>
        <end position="27"/>
    </location>
</feature>
<dbReference type="HAMAP" id="MF_01521">
    <property type="entry name" value="MntP_pump"/>
    <property type="match status" value="1"/>
</dbReference>
<dbReference type="RefSeq" id="WP_179975587.1">
    <property type="nucleotide sequence ID" value="NZ_CP049075.1"/>
</dbReference>
<name>A0A7H9CH28_9BACT</name>
<gene>
    <name evidence="8" type="primary">mntP</name>
    <name evidence="9" type="ORF">CINF_0442</name>
</gene>
<evidence type="ECO:0000313" key="10">
    <source>
        <dbReference type="Proteomes" id="UP000509414"/>
    </source>
</evidence>
<evidence type="ECO:0000256" key="8">
    <source>
        <dbReference type="HAMAP-Rule" id="MF_01521"/>
    </source>
</evidence>
<organism evidence="9 10">
    <name type="scientific">Candidatus Campylobacter infans</name>
    <dbReference type="NCBI Taxonomy" id="2561898"/>
    <lineage>
        <taxon>Bacteria</taxon>
        <taxon>Pseudomonadati</taxon>
        <taxon>Campylobacterota</taxon>
        <taxon>Epsilonproteobacteria</taxon>
        <taxon>Campylobacterales</taxon>
        <taxon>Campylobacteraceae</taxon>
        <taxon>Campylobacter</taxon>
    </lineage>
</organism>
<accession>A0A7H9CH28</accession>
<keyword evidence="7 8" id="KW-0464">Manganese</keyword>
<dbReference type="GO" id="GO:0005384">
    <property type="term" value="F:manganese ion transmembrane transporter activity"/>
    <property type="evidence" value="ECO:0007669"/>
    <property type="project" value="UniProtKB-UniRule"/>
</dbReference>
<keyword evidence="4 8" id="KW-1133">Transmembrane helix</keyword>
<comment type="function">
    <text evidence="8">Probably functions as a manganese efflux pump.</text>
</comment>
<feature type="transmembrane region" description="Helical" evidence="8">
    <location>
        <begin position="133"/>
        <end position="153"/>
    </location>
</feature>
<evidence type="ECO:0000256" key="6">
    <source>
        <dbReference type="ARBA" id="ARBA00023136"/>
    </source>
</evidence>
<dbReference type="Proteomes" id="UP000509414">
    <property type="component" value="Chromosome"/>
</dbReference>
<keyword evidence="10" id="KW-1185">Reference proteome</keyword>
<evidence type="ECO:0000256" key="2">
    <source>
        <dbReference type="ARBA" id="ARBA00022475"/>
    </source>
</evidence>
<feature type="transmembrane region" description="Helical" evidence="8">
    <location>
        <begin position="173"/>
        <end position="190"/>
    </location>
</feature>
<feature type="transmembrane region" description="Helical" evidence="8">
    <location>
        <begin position="106"/>
        <end position="127"/>
    </location>
</feature>
<dbReference type="AlphaFoldDB" id="A0A7H9CH28"/>
<feature type="transmembrane region" description="Helical" evidence="8">
    <location>
        <begin position="39"/>
        <end position="62"/>
    </location>
</feature>
<evidence type="ECO:0000256" key="1">
    <source>
        <dbReference type="ARBA" id="ARBA00022448"/>
    </source>
</evidence>
<feature type="transmembrane region" description="Helical" evidence="8">
    <location>
        <begin position="68"/>
        <end position="85"/>
    </location>
</feature>
<dbReference type="GO" id="GO:0005886">
    <property type="term" value="C:plasma membrane"/>
    <property type="evidence" value="ECO:0007669"/>
    <property type="project" value="UniProtKB-SubCell"/>
</dbReference>
<sequence>MGIFDLVILGFALAMDAFAVSICKGFAIKNLKIKHFFVVAAYFGGFQALMPALGYFFVASFTNFIKEIDHWIAFVLLAFVGAKMIKESFENDSCKNTSAQLHFKQMLALALATSIDALAVGVSFGFVEFRGLNIYQAILIIGLITFLLCAFGLKLGNLLSQNSPFGTKLGQKAELVGGVILISLGIKILIEHLLN</sequence>
<evidence type="ECO:0000313" key="9">
    <source>
        <dbReference type="EMBL" id="QLI04971.1"/>
    </source>
</evidence>
<dbReference type="KEGG" id="cinf:CINF_0442"/>
<dbReference type="PANTHER" id="PTHR35529:SF1">
    <property type="entry name" value="MANGANESE EFFLUX PUMP MNTP-RELATED"/>
    <property type="match status" value="1"/>
</dbReference>
<keyword evidence="2 8" id="KW-1003">Cell membrane</keyword>
<dbReference type="InterPro" id="IPR003810">
    <property type="entry name" value="Mntp/YtaF"/>
</dbReference>